<name>A0A8S4EV90_PLUXY</name>
<protein>
    <submittedName>
        <fullName evidence="2">(diamondback moth) hypothetical protein</fullName>
    </submittedName>
</protein>
<gene>
    <name evidence="2" type="ORF">PLXY2_LOCUS6933</name>
</gene>
<sequence>MWQPCLLLFLIPSCFTAPTTEQEPTTDAILAHHHRDLTIVTYIQTFKTLMTDYVRSQYTELTHHELEQITDVIEDFLTKFSRDLRDVVDKGDKDTINFEATVTRVDEEVYVDDNMNDAQFEDLKLKVKAEFPDMDDAMVDEVIRSLRKNLFETRQKLDKIINSAKRANIEYAKTGNL</sequence>
<dbReference type="EMBL" id="CAJHNJ030000023">
    <property type="protein sequence ID" value="CAG9120027.1"/>
    <property type="molecule type" value="Genomic_DNA"/>
</dbReference>
<feature type="signal peptide" evidence="1">
    <location>
        <begin position="1"/>
        <end position="16"/>
    </location>
</feature>
<feature type="chain" id="PRO_5035915897" evidence="1">
    <location>
        <begin position="17"/>
        <end position="177"/>
    </location>
</feature>
<organism evidence="2 3">
    <name type="scientific">Plutella xylostella</name>
    <name type="common">Diamondback moth</name>
    <name type="synonym">Plutella maculipennis</name>
    <dbReference type="NCBI Taxonomy" id="51655"/>
    <lineage>
        <taxon>Eukaryota</taxon>
        <taxon>Metazoa</taxon>
        <taxon>Ecdysozoa</taxon>
        <taxon>Arthropoda</taxon>
        <taxon>Hexapoda</taxon>
        <taxon>Insecta</taxon>
        <taxon>Pterygota</taxon>
        <taxon>Neoptera</taxon>
        <taxon>Endopterygota</taxon>
        <taxon>Lepidoptera</taxon>
        <taxon>Glossata</taxon>
        <taxon>Ditrysia</taxon>
        <taxon>Yponomeutoidea</taxon>
        <taxon>Plutellidae</taxon>
        <taxon>Plutella</taxon>
    </lineage>
</organism>
<evidence type="ECO:0000313" key="3">
    <source>
        <dbReference type="Proteomes" id="UP000653454"/>
    </source>
</evidence>
<dbReference type="AlphaFoldDB" id="A0A8S4EV90"/>
<accession>A0A8S4EV90</accession>
<reference evidence="2" key="1">
    <citation type="submission" date="2020-11" db="EMBL/GenBank/DDBJ databases">
        <authorList>
            <person name="Whiteford S."/>
        </authorList>
    </citation>
    <scope>NUCLEOTIDE SEQUENCE</scope>
</reference>
<dbReference type="Proteomes" id="UP000653454">
    <property type="component" value="Unassembled WGS sequence"/>
</dbReference>
<comment type="caution">
    <text evidence="2">The sequence shown here is derived from an EMBL/GenBank/DDBJ whole genome shotgun (WGS) entry which is preliminary data.</text>
</comment>
<proteinExistence type="predicted"/>
<keyword evidence="1" id="KW-0732">Signal</keyword>
<evidence type="ECO:0000256" key="1">
    <source>
        <dbReference type="SAM" id="SignalP"/>
    </source>
</evidence>
<keyword evidence="3" id="KW-1185">Reference proteome</keyword>
<evidence type="ECO:0000313" key="2">
    <source>
        <dbReference type="EMBL" id="CAG9120027.1"/>
    </source>
</evidence>